<dbReference type="InterPro" id="IPR008271">
    <property type="entry name" value="Ser/Thr_kinase_AS"/>
</dbReference>
<evidence type="ECO:0000256" key="2">
    <source>
        <dbReference type="ARBA" id="ARBA00022679"/>
    </source>
</evidence>
<evidence type="ECO:0000256" key="6">
    <source>
        <dbReference type="PROSITE-ProRule" id="PRU10141"/>
    </source>
</evidence>
<dbReference type="Pfam" id="PF00069">
    <property type="entry name" value="Pkinase"/>
    <property type="match status" value="1"/>
</dbReference>
<keyword evidence="3 6" id="KW-0547">Nucleotide-binding</keyword>
<sequence>MSAAPLADKPQPPKSRKNPKQTFSRADFSTGELLGSGTFADVYKVQKLSDGAVFALKVVEKARLRMMKQTQIALRECTIMQSLKHPNIIKLYAAFTDSRNLYFLLELGIGTLQEMKNRPRSILEIKTCAAEILDSIHYLHNRNYVHRDIKPENILISDDHHMKLTDFGSAMSIAETDDPSVKALENETIVGTPLYVAPESISKAETTPASDIWSFGCLLYFLYASYPPFSGSTQYLLFQNIMKGDFTFDSGTTSRGPDPPILPFDEEAKDLIKQIIVTDPTQRPTVAQIKNHPYFQDVRKKEENHALESSKASWHPLTPPYAHGIAWKHKNRPSVGIRTDPPLPSVNTLQLSKPTTPSSSQTPHRQHPIRPVSKSASGRPSSLRPLLTWTRTPRTSSFSQPPPISFHDFHLLTPIDFETHHHSSPPSTLPLHRFIDHMQQAISMNSLDDVLHPGSFFEINIKHSDHTQSDSESSYESESDTDSTAFICMADLDVDAEEAFQTFDFVEKDDFASYPSFIKRPRLLSQHMGDPAPLPPPPLISSDLFRPP</sequence>
<dbReference type="InterPro" id="IPR030616">
    <property type="entry name" value="Aur-like"/>
</dbReference>
<comment type="caution">
    <text evidence="9">The sequence shown here is derived from an EMBL/GenBank/DDBJ whole genome shotgun (WGS) entry which is preliminary data.</text>
</comment>
<keyword evidence="5 6" id="KW-0067">ATP-binding</keyword>
<dbReference type="Gene3D" id="3.30.200.20">
    <property type="entry name" value="Phosphorylase Kinase, domain 1"/>
    <property type="match status" value="1"/>
</dbReference>
<accession>A0ABQ9X8Y4</accession>
<dbReference type="PROSITE" id="PS50011">
    <property type="entry name" value="PROTEIN_KINASE_DOM"/>
    <property type="match status" value="1"/>
</dbReference>
<feature type="binding site" evidence="6">
    <location>
        <position position="57"/>
    </location>
    <ligand>
        <name>ATP</name>
        <dbReference type="ChEBI" id="CHEBI:30616"/>
    </ligand>
</feature>
<feature type="compositionally biased region" description="Low complexity" evidence="7">
    <location>
        <begin position="381"/>
        <end position="397"/>
    </location>
</feature>
<keyword evidence="2 9" id="KW-0808">Transferase</keyword>
<dbReference type="Proteomes" id="UP001281761">
    <property type="component" value="Unassembled WGS sequence"/>
</dbReference>
<dbReference type="Gene3D" id="1.10.510.10">
    <property type="entry name" value="Transferase(Phosphotransferase) domain 1"/>
    <property type="match status" value="1"/>
</dbReference>
<evidence type="ECO:0000256" key="5">
    <source>
        <dbReference type="ARBA" id="ARBA00022840"/>
    </source>
</evidence>
<dbReference type="GO" id="GO:0004674">
    <property type="term" value="F:protein serine/threonine kinase activity"/>
    <property type="evidence" value="ECO:0007669"/>
    <property type="project" value="UniProtKB-EC"/>
</dbReference>
<proteinExistence type="predicted"/>
<protein>
    <submittedName>
        <fullName evidence="9">3-phosphoinositide-dependent protein kinase 2</fullName>
        <ecNumber evidence="9">2.7.11.1</ecNumber>
    </submittedName>
</protein>
<evidence type="ECO:0000256" key="1">
    <source>
        <dbReference type="ARBA" id="ARBA00022527"/>
    </source>
</evidence>
<dbReference type="InterPro" id="IPR011009">
    <property type="entry name" value="Kinase-like_dom_sf"/>
</dbReference>
<dbReference type="SMART" id="SM00220">
    <property type="entry name" value="S_TKc"/>
    <property type="match status" value="1"/>
</dbReference>
<dbReference type="EMBL" id="JARBJD010000177">
    <property type="protein sequence ID" value="KAK2948391.1"/>
    <property type="molecule type" value="Genomic_DNA"/>
</dbReference>
<dbReference type="PROSITE" id="PS00108">
    <property type="entry name" value="PROTEIN_KINASE_ST"/>
    <property type="match status" value="1"/>
</dbReference>
<dbReference type="SUPFAM" id="SSF56112">
    <property type="entry name" value="Protein kinase-like (PK-like)"/>
    <property type="match status" value="1"/>
</dbReference>
<keyword evidence="1" id="KW-0723">Serine/threonine-protein kinase</keyword>
<dbReference type="InterPro" id="IPR000719">
    <property type="entry name" value="Prot_kinase_dom"/>
</dbReference>
<organism evidence="9 10">
    <name type="scientific">Blattamonas nauphoetae</name>
    <dbReference type="NCBI Taxonomy" id="2049346"/>
    <lineage>
        <taxon>Eukaryota</taxon>
        <taxon>Metamonada</taxon>
        <taxon>Preaxostyla</taxon>
        <taxon>Oxymonadida</taxon>
        <taxon>Blattamonas</taxon>
    </lineage>
</organism>
<feature type="compositionally biased region" description="Low complexity" evidence="7">
    <location>
        <begin position="348"/>
        <end position="363"/>
    </location>
</feature>
<evidence type="ECO:0000313" key="9">
    <source>
        <dbReference type="EMBL" id="KAK2948391.1"/>
    </source>
</evidence>
<dbReference type="EC" id="2.7.11.1" evidence="9"/>
<dbReference type="PANTHER" id="PTHR24350">
    <property type="entry name" value="SERINE/THREONINE-PROTEIN KINASE IAL-RELATED"/>
    <property type="match status" value="1"/>
</dbReference>
<evidence type="ECO:0000259" key="8">
    <source>
        <dbReference type="PROSITE" id="PS50011"/>
    </source>
</evidence>
<name>A0ABQ9X8Y4_9EUKA</name>
<dbReference type="PROSITE" id="PS00107">
    <property type="entry name" value="PROTEIN_KINASE_ATP"/>
    <property type="match status" value="1"/>
</dbReference>
<evidence type="ECO:0000256" key="4">
    <source>
        <dbReference type="ARBA" id="ARBA00022777"/>
    </source>
</evidence>
<gene>
    <name evidence="9" type="ORF">BLNAU_16646</name>
</gene>
<evidence type="ECO:0000256" key="7">
    <source>
        <dbReference type="SAM" id="MobiDB-lite"/>
    </source>
</evidence>
<dbReference type="InterPro" id="IPR017441">
    <property type="entry name" value="Protein_kinase_ATP_BS"/>
</dbReference>
<keyword evidence="10" id="KW-1185">Reference proteome</keyword>
<feature type="region of interest" description="Disordered" evidence="7">
    <location>
        <begin position="332"/>
        <end position="401"/>
    </location>
</feature>
<evidence type="ECO:0000313" key="10">
    <source>
        <dbReference type="Proteomes" id="UP001281761"/>
    </source>
</evidence>
<feature type="region of interest" description="Disordered" evidence="7">
    <location>
        <begin position="1"/>
        <end position="23"/>
    </location>
</feature>
<reference evidence="9 10" key="1">
    <citation type="journal article" date="2022" name="bioRxiv">
        <title>Genomics of Preaxostyla Flagellates Illuminates Evolutionary Transitions and the Path Towards Mitochondrial Loss.</title>
        <authorList>
            <person name="Novak L.V.F."/>
            <person name="Treitli S.C."/>
            <person name="Pyrih J."/>
            <person name="Halakuc P."/>
            <person name="Pipaliya S.V."/>
            <person name="Vacek V."/>
            <person name="Brzon O."/>
            <person name="Soukal P."/>
            <person name="Eme L."/>
            <person name="Dacks J.B."/>
            <person name="Karnkowska A."/>
            <person name="Elias M."/>
            <person name="Hampl V."/>
        </authorList>
    </citation>
    <scope>NUCLEOTIDE SEQUENCE [LARGE SCALE GENOMIC DNA]</scope>
    <source>
        <strain evidence="9">NAU3</strain>
        <tissue evidence="9">Gut</tissue>
    </source>
</reference>
<feature type="region of interest" description="Disordered" evidence="7">
    <location>
        <begin position="528"/>
        <end position="548"/>
    </location>
</feature>
<keyword evidence="4 9" id="KW-0418">Kinase</keyword>
<evidence type="ECO:0000256" key="3">
    <source>
        <dbReference type="ARBA" id="ARBA00022741"/>
    </source>
</evidence>
<feature type="domain" description="Protein kinase" evidence="8">
    <location>
        <begin position="28"/>
        <end position="295"/>
    </location>
</feature>